<dbReference type="SUPFAM" id="SSF57850">
    <property type="entry name" value="RING/U-box"/>
    <property type="match status" value="1"/>
</dbReference>
<dbReference type="PROSITE" id="PS50089">
    <property type="entry name" value="ZF_RING_2"/>
    <property type="match status" value="1"/>
</dbReference>
<dbReference type="PROSITE" id="PS00518">
    <property type="entry name" value="ZF_RING_1"/>
    <property type="match status" value="1"/>
</dbReference>
<dbReference type="SMART" id="SM00184">
    <property type="entry name" value="RING"/>
    <property type="match status" value="1"/>
</dbReference>
<dbReference type="GO" id="GO:0008270">
    <property type="term" value="F:zinc ion binding"/>
    <property type="evidence" value="ECO:0007669"/>
    <property type="project" value="UniProtKB-KW"/>
</dbReference>
<evidence type="ECO:0000256" key="4">
    <source>
        <dbReference type="ARBA" id="ARBA00022737"/>
    </source>
</evidence>
<evidence type="ECO:0000313" key="12">
    <source>
        <dbReference type="EMBL" id="CAD5115327.1"/>
    </source>
</evidence>
<feature type="coiled-coil region" evidence="9">
    <location>
        <begin position="179"/>
        <end position="243"/>
    </location>
</feature>
<dbReference type="InterPro" id="IPR011042">
    <property type="entry name" value="6-blade_b-propeller_TolB-like"/>
</dbReference>
<dbReference type="OrthoDB" id="252722at2759"/>
<dbReference type="PROSITE" id="PS50194">
    <property type="entry name" value="FILAMIN_REPEAT"/>
    <property type="match status" value="1"/>
</dbReference>
<accession>A0A7I8VI18</accession>
<dbReference type="Pfam" id="PF13445">
    <property type="entry name" value="zf-RING_UBOX"/>
    <property type="match status" value="1"/>
</dbReference>
<evidence type="ECO:0000256" key="5">
    <source>
        <dbReference type="ARBA" id="ARBA00022771"/>
    </source>
</evidence>
<name>A0A7I8VI18_9ANNE</name>
<evidence type="ECO:0000259" key="11">
    <source>
        <dbReference type="PROSITE" id="PS50119"/>
    </source>
</evidence>
<evidence type="ECO:0000256" key="1">
    <source>
        <dbReference type="ARBA" id="ARBA00008518"/>
    </source>
</evidence>
<evidence type="ECO:0000256" key="7">
    <source>
        <dbReference type="PROSITE-ProRule" id="PRU00024"/>
    </source>
</evidence>
<dbReference type="InterPro" id="IPR013083">
    <property type="entry name" value="Znf_RING/FYVE/PHD"/>
</dbReference>
<dbReference type="SMART" id="SM00557">
    <property type="entry name" value="IG_FLMN"/>
    <property type="match status" value="1"/>
</dbReference>
<dbReference type="InterPro" id="IPR000315">
    <property type="entry name" value="Znf_B-box"/>
</dbReference>
<keyword evidence="6" id="KW-0862">Zinc</keyword>
<dbReference type="SUPFAM" id="SSF57845">
    <property type="entry name" value="B-box zinc-binding domain"/>
    <property type="match status" value="1"/>
</dbReference>
<dbReference type="InterPro" id="IPR047153">
    <property type="entry name" value="TRIM45/56/19-like"/>
</dbReference>
<proteinExistence type="inferred from homology"/>
<evidence type="ECO:0000256" key="9">
    <source>
        <dbReference type="SAM" id="Coils"/>
    </source>
</evidence>
<keyword evidence="4" id="KW-0677">Repeat</keyword>
<dbReference type="AlphaFoldDB" id="A0A7I8VI18"/>
<dbReference type="InterPro" id="IPR014756">
    <property type="entry name" value="Ig_E-set"/>
</dbReference>
<evidence type="ECO:0000256" key="2">
    <source>
        <dbReference type="ARBA" id="ARBA00022553"/>
    </source>
</evidence>
<protein>
    <submittedName>
        <fullName evidence="12">DgyrCDS4310</fullName>
    </submittedName>
</protein>
<dbReference type="PANTHER" id="PTHR25462:SF285">
    <property type="entry name" value="RING-TYPE DOMAIN-CONTAINING PROTEIN"/>
    <property type="match status" value="1"/>
</dbReference>
<dbReference type="EMBL" id="CAJFCJ010000006">
    <property type="protein sequence ID" value="CAD5115327.1"/>
    <property type="molecule type" value="Genomic_DNA"/>
</dbReference>
<feature type="domain" description="B box-type" evidence="11">
    <location>
        <begin position="109"/>
        <end position="146"/>
    </location>
</feature>
<feature type="repeat" description="Filamin" evidence="8">
    <location>
        <begin position="335"/>
        <end position="406"/>
    </location>
</feature>
<keyword evidence="2" id="KW-0597">Phosphoprotein</keyword>
<evidence type="ECO:0000256" key="8">
    <source>
        <dbReference type="PROSITE-ProRule" id="PRU00087"/>
    </source>
</evidence>
<dbReference type="Proteomes" id="UP000549394">
    <property type="component" value="Unassembled WGS sequence"/>
</dbReference>
<keyword evidence="3" id="KW-0479">Metal-binding</keyword>
<dbReference type="InterPro" id="IPR001298">
    <property type="entry name" value="Filamin/ABP280_rpt"/>
</dbReference>
<sequence length="671" mass="74906">MASTLVETVSLDYADFQENFLICPTCVFDYDGDVRAPKLLRCSHTVCKECLQRIADDARSSGLDSFRCPICRQNIQIPADGISSLQPSFVINQLVDLMSRQRREVVPKCCKHPRIELLFCETCDTVFCSDCEVYSTHSGPHTVIPFSTAIKRMSDILLFKANQCTQVLDYAKRTVQNEIDAINSNQEICENKIEELRTNLVEYVDGRIHEMLKLLTKTANEKKNSLNEQMNIVEKERSKIERECSDAVSRQLDVRNITQKISDITQRLEVANNIAEPRENSFMQFLWSNNELGNVKKLLNNIGKLRLSSTLPALSRVSVQREVTVHLSYIAKLTTIDKQGIICSCGGDPVQTTLTTPNGIVEELDVVDNNDGTYDIRFSASQIGKHVFSVTIFGRRVKNSPFDIYVTEHQSASKRLSYIGTDVQLKRPLAAIIDNNSNKIYISDTGNGRIVILEADHLTLKSVIHCSATSDHSATGLSLTDRNSILVANWRQGAIFELDETGQALNTIRHKEIKEPTCVAFASNECIAVLDSLQKKILILNINGDFVCFFSGSYPNVKALYGHNGNIIVAGSDLRTYSPSGECIRNTACQKDARGLFSGVCVDKDGYILATHSHKQKSVVKVFEPESSSPKFDIDSFDDKLYRPSGVVALPGARLLVVDLGNDCLKVFRYK</sequence>
<dbReference type="PANTHER" id="PTHR25462">
    <property type="entry name" value="BONUS, ISOFORM C-RELATED"/>
    <property type="match status" value="1"/>
</dbReference>
<dbReference type="Gene3D" id="3.30.160.60">
    <property type="entry name" value="Classic Zinc Finger"/>
    <property type="match status" value="1"/>
</dbReference>
<dbReference type="SUPFAM" id="SSF101898">
    <property type="entry name" value="NHL repeat"/>
    <property type="match status" value="1"/>
</dbReference>
<dbReference type="Gene3D" id="2.60.40.10">
    <property type="entry name" value="Immunoglobulins"/>
    <property type="match status" value="1"/>
</dbReference>
<keyword evidence="9" id="KW-0175">Coiled coil</keyword>
<reference evidence="12 13" key="1">
    <citation type="submission" date="2020-08" db="EMBL/GenBank/DDBJ databases">
        <authorList>
            <person name="Hejnol A."/>
        </authorList>
    </citation>
    <scope>NUCLEOTIDE SEQUENCE [LARGE SCALE GENOMIC DNA]</scope>
</reference>
<evidence type="ECO:0000256" key="6">
    <source>
        <dbReference type="ARBA" id="ARBA00022833"/>
    </source>
</evidence>
<dbReference type="InterPro" id="IPR001841">
    <property type="entry name" value="Znf_RING"/>
</dbReference>
<organism evidence="12 13">
    <name type="scientific">Dimorphilus gyrociliatus</name>
    <dbReference type="NCBI Taxonomy" id="2664684"/>
    <lineage>
        <taxon>Eukaryota</taxon>
        <taxon>Metazoa</taxon>
        <taxon>Spiralia</taxon>
        <taxon>Lophotrochozoa</taxon>
        <taxon>Annelida</taxon>
        <taxon>Polychaeta</taxon>
        <taxon>Polychaeta incertae sedis</taxon>
        <taxon>Dinophilidae</taxon>
        <taxon>Dimorphilus</taxon>
    </lineage>
</organism>
<dbReference type="GO" id="GO:0061630">
    <property type="term" value="F:ubiquitin protein ligase activity"/>
    <property type="evidence" value="ECO:0007669"/>
    <property type="project" value="TreeGrafter"/>
</dbReference>
<keyword evidence="13" id="KW-1185">Reference proteome</keyword>
<dbReference type="Pfam" id="PF00643">
    <property type="entry name" value="zf-B_box"/>
    <property type="match status" value="1"/>
</dbReference>
<dbReference type="Pfam" id="PF00630">
    <property type="entry name" value="Filamin"/>
    <property type="match status" value="1"/>
</dbReference>
<keyword evidence="5 7" id="KW-0863">Zinc-finger</keyword>
<dbReference type="PROSITE" id="PS50119">
    <property type="entry name" value="ZF_BBOX"/>
    <property type="match status" value="1"/>
</dbReference>
<dbReference type="Gene3D" id="3.30.40.10">
    <property type="entry name" value="Zinc/RING finger domain, C3HC4 (zinc finger)"/>
    <property type="match status" value="1"/>
</dbReference>
<comment type="caution">
    <text evidence="12">The sequence shown here is derived from an EMBL/GenBank/DDBJ whole genome shotgun (WGS) entry which is preliminary data.</text>
</comment>
<comment type="similarity">
    <text evidence="1">Belongs to the TRIM/RBCC family.</text>
</comment>
<dbReference type="GO" id="GO:0005654">
    <property type="term" value="C:nucleoplasm"/>
    <property type="evidence" value="ECO:0007669"/>
    <property type="project" value="TreeGrafter"/>
</dbReference>
<dbReference type="InterPro" id="IPR013783">
    <property type="entry name" value="Ig-like_fold"/>
</dbReference>
<dbReference type="Gene3D" id="2.120.10.30">
    <property type="entry name" value="TolB, C-terminal domain"/>
    <property type="match status" value="1"/>
</dbReference>
<dbReference type="CDD" id="cd19756">
    <property type="entry name" value="Bbox2"/>
    <property type="match status" value="1"/>
</dbReference>
<dbReference type="SUPFAM" id="SSF81296">
    <property type="entry name" value="E set domains"/>
    <property type="match status" value="1"/>
</dbReference>
<evidence type="ECO:0000313" key="13">
    <source>
        <dbReference type="Proteomes" id="UP000549394"/>
    </source>
</evidence>
<dbReference type="InterPro" id="IPR027370">
    <property type="entry name" value="Znf-RING_euk"/>
</dbReference>
<gene>
    <name evidence="12" type="ORF">DGYR_LOCUS4078</name>
</gene>
<dbReference type="CDD" id="cd16579">
    <property type="entry name" value="RING-HC_PML_C-V"/>
    <property type="match status" value="1"/>
</dbReference>
<evidence type="ECO:0000259" key="10">
    <source>
        <dbReference type="PROSITE" id="PS50089"/>
    </source>
</evidence>
<evidence type="ECO:0000256" key="3">
    <source>
        <dbReference type="ARBA" id="ARBA00022723"/>
    </source>
</evidence>
<feature type="domain" description="RING-type" evidence="10">
    <location>
        <begin position="23"/>
        <end position="72"/>
    </location>
</feature>
<dbReference type="InterPro" id="IPR017868">
    <property type="entry name" value="Filamin/ABP280_repeat-like"/>
</dbReference>
<dbReference type="InterPro" id="IPR017907">
    <property type="entry name" value="Znf_RING_CS"/>
</dbReference>